<feature type="domain" description="PUM-HD" evidence="8">
    <location>
        <begin position="175"/>
        <end position="517"/>
    </location>
</feature>
<comment type="subcellular location">
    <subcellularLocation>
        <location evidence="1">Cytoplasm</location>
    </subcellularLocation>
</comment>
<dbReference type="GO" id="GO:0005737">
    <property type="term" value="C:cytoplasm"/>
    <property type="evidence" value="ECO:0007669"/>
    <property type="project" value="UniProtKB-SubCell"/>
</dbReference>
<dbReference type="GO" id="GO:0006417">
    <property type="term" value="P:regulation of translation"/>
    <property type="evidence" value="ECO:0007669"/>
    <property type="project" value="UniProtKB-KW"/>
</dbReference>
<feature type="repeat" description="Pumilio" evidence="6">
    <location>
        <begin position="456"/>
        <end position="491"/>
    </location>
</feature>
<dbReference type="Proteomes" id="UP001642260">
    <property type="component" value="Unassembled WGS sequence"/>
</dbReference>
<feature type="repeat" description="Pumilio" evidence="6">
    <location>
        <begin position="348"/>
        <end position="384"/>
    </location>
</feature>
<dbReference type="PANTHER" id="PTHR12537">
    <property type="entry name" value="RNA BINDING PROTEIN PUMILIO-RELATED"/>
    <property type="match status" value="1"/>
</dbReference>
<dbReference type="AlphaFoldDB" id="A0ABC8LDJ6"/>
<evidence type="ECO:0000313" key="10">
    <source>
        <dbReference type="Proteomes" id="UP001642260"/>
    </source>
</evidence>
<evidence type="ECO:0000256" key="2">
    <source>
        <dbReference type="ARBA" id="ARBA00022490"/>
    </source>
</evidence>
<dbReference type="GO" id="GO:0003723">
    <property type="term" value="F:RNA binding"/>
    <property type="evidence" value="ECO:0007669"/>
    <property type="project" value="UniProtKB-KW"/>
</dbReference>
<dbReference type="SMART" id="SM00025">
    <property type="entry name" value="Pumilio"/>
    <property type="match status" value="7"/>
</dbReference>
<dbReference type="SUPFAM" id="SSF48371">
    <property type="entry name" value="ARM repeat"/>
    <property type="match status" value="1"/>
</dbReference>
<proteinExistence type="predicted"/>
<sequence>MTTNQNGGDGDVNPEETSQPSESQQLLRERLQAYENMYGSLDDHYSRGIGSSPFVPFSDLQALQSDFRRLGVSDPNPRQQPLRDQRRSNQFPLNGRERGVNEYYYPLYSQSQTEQDWINLRQRLWFRKDNPVNGYDANKSSNYGSYGRGNNGMLVPPPYFYHNKVPFSPSNTHNSGDQSLWSYSRGYVPRTRDPFNMNNSRDLDNTLSRAKNRVDSVELQNMTAEGSRDTIDKIFDELISHVCELMTDPFGHQVFQRLMEKCTMEQITRVLDIVIQQPIEFVRICGDLHGTRAVQDLIRCLSSEEQISHFVVTLCHVALLLSKNTNANDVIMFCFSHFSPSQTNGLLDMIVQNCYQVAIDHYGSCLLQQCIGKSRPEIREPLIREIITNAMSLCVDQYGNYVVQYLLELDNFQVATALSRFLRGNYVQLSCDKYGSHAVQKCLESRQFNSRMIINELLTDIDSLLVNPFGNYVIQTAWVVSQNDMRSELLYHINRNHPLMRCNRYGRKILEKLNLWT</sequence>
<evidence type="ECO:0000259" key="8">
    <source>
        <dbReference type="PROSITE" id="PS50303"/>
    </source>
</evidence>
<evidence type="ECO:0000313" key="9">
    <source>
        <dbReference type="EMBL" id="CAH8381690.1"/>
    </source>
</evidence>
<dbReference type="InterPro" id="IPR033712">
    <property type="entry name" value="Pumilio_RNA-bd"/>
</dbReference>
<keyword evidence="3" id="KW-0677">Repeat</keyword>
<protein>
    <recommendedName>
        <fullName evidence="8">PUM-HD domain-containing protein</fullName>
    </recommendedName>
</protein>
<dbReference type="InterPro" id="IPR001313">
    <property type="entry name" value="Pumilio_RNA-bd_rpt"/>
</dbReference>
<dbReference type="EMBL" id="CAKOAT010519598">
    <property type="protein sequence ID" value="CAH8381690.1"/>
    <property type="molecule type" value="Genomic_DNA"/>
</dbReference>
<evidence type="ECO:0000256" key="5">
    <source>
        <dbReference type="ARBA" id="ARBA00022884"/>
    </source>
</evidence>
<dbReference type="Pfam" id="PF00806">
    <property type="entry name" value="PUF"/>
    <property type="match status" value="6"/>
</dbReference>
<dbReference type="PROSITE" id="PS50302">
    <property type="entry name" value="PUM"/>
    <property type="match status" value="4"/>
</dbReference>
<feature type="region of interest" description="Disordered" evidence="7">
    <location>
        <begin position="70"/>
        <end position="95"/>
    </location>
</feature>
<keyword evidence="4" id="KW-0810">Translation regulation</keyword>
<feature type="repeat" description="Pumilio" evidence="6">
    <location>
        <begin position="385"/>
        <end position="423"/>
    </location>
</feature>
<feature type="repeat" description="Pumilio" evidence="6">
    <location>
        <begin position="237"/>
        <end position="272"/>
    </location>
</feature>
<feature type="region of interest" description="Disordered" evidence="7">
    <location>
        <begin position="1"/>
        <end position="25"/>
    </location>
</feature>
<gene>
    <name evidence="9" type="ORF">ERUC_LOCUS34173</name>
</gene>
<evidence type="ECO:0000256" key="7">
    <source>
        <dbReference type="SAM" id="MobiDB-lite"/>
    </source>
</evidence>
<accession>A0ABC8LDJ6</accession>
<keyword evidence="5" id="KW-0694">RNA-binding</keyword>
<evidence type="ECO:0000256" key="1">
    <source>
        <dbReference type="ARBA" id="ARBA00004496"/>
    </source>
</evidence>
<evidence type="ECO:0000256" key="6">
    <source>
        <dbReference type="PROSITE-ProRule" id="PRU00317"/>
    </source>
</evidence>
<dbReference type="Gene3D" id="1.25.10.10">
    <property type="entry name" value="Leucine-rich Repeat Variant"/>
    <property type="match status" value="1"/>
</dbReference>
<name>A0ABC8LDJ6_ERUVS</name>
<reference evidence="9 10" key="1">
    <citation type="submission" date="2022-03" db="EMBL/GenBank/DDBJ databases">
        <authorList>
            <person name="Macdonald S."/>
            <person name="Ahmed S."/>
            <person name="Newling K."/>
        </authorList>
    </citation>
    <scope>NUCLEOTIDE SEQUENCE [LARGE SCALE GENOMIC DNA]</scope>
</reference>
<dbReference type="InterPro" id="IPR016024">
    <property type="entry name" value="ARM-type_fold"/>
</dbReference>
<dbReference type="InterPro" id="IPR011989">
    <property type="entry name" value="ARM-like"/>
</dbReference>
<dbReference type="InterPro" id="IPR033133">
    <property type="entry name" value="PUM-HD"/>
</dbReference>
<comment type="caution">
    <text evidence="9">The sequence shown here is derived from an EMBL/GenBank/DDBJ whole genome shotgun (WGS) entry which is preliminary data.</text>
</comment>
<keyword evidence="2" id="KW-0963">Cytoplasm</keyword>
<evidence type="ECO:0000256" key="3">
    <source>
        <dbReference type="ARBA" id="ARBA00022737"/>
    </source>
</evidence>
<dbReference type="PANTHER" id="PTHR12537:SF165">
    <property type="entry name" value="PUM-HD DOMAIN-CONTAINING PROTEIN"/>
    <property type="match status" value="1"/>
</dbReference>
<dbReference type="CDD" id="cd07920">
    <property type="entry name" value="Pumilio"/>
    <property type="match status" value="1"/>
</dbReference>
<organism evidence="9 10">
    <name type="scientific">Eruca vesicaria subsp. sativa</name>
    <name type="common">Garden rocket</name>
    <name type="synonym">Eruca sativa</name>
    <dbReference type="NCBI Taxonomy" id="29727"/>
    <lineage>
        <taxon>Eukaryota</taxon>
        <taxon>Viridiplantae</taxon>
        <taxon>Streptophyta</taxon>
        <taxon>Embryophyta</taxon>
        <taxon>Tracheophyta</taxon>
        <taxon>Spermatophyta</taxon>
        <taxon>Magnoliopsida</taxon>
        <taxon>eudicotyledons</taxon>
        <taxon>Gunneridae</taxon>
        <taxon>Pentapetalae</taxon>
        <taxon>rosids</taxon>
        <taxon>malvids</taxon>
        <taxon>Brassicales</taxon>
        <taxon>Brassicaceae</taxon>
        <taxon>Brassiceae</taxon>
        <taxon>Eruca</taxon>
    </lineage>
</organism>
<evidence type="ECO:0000256" key="4">
    <source>
        <dbReference type="ARBA" id="ARBA00022845"/>
    </source>
</evidence>
<feature type="compositionally biased region" description="Polar residues" evidence="7">
    <location>
        <begin position="15"/>
        <end position="25"/>
    </location>
</feature>
<keyword evidence="10" id="KW-1185">Reference proteome</keyword>
<dbReference type="PROSITE" id="PS50303">
    <property type="entry name" value="PUM_HD"/>
    <property type="match status" value="1"/>
</dbReference>